<keyword evidence="2" id="KW-1185">Reference proteome</keyword>
<organism evidence="1 2">
    <name type="scientific">Oleiagrimonas citrea</name>
    <dbReference type="NCBI Taxonomy" id="1665687"/>
    <lineage>
        <taxon>Bacteria</taxon>
        <taxon>Pseudomonadati</taxon>
        <taxon>Pseudomonadota</taxon>
        <taxon>Gammaproteobacteria</taxon>
        <taxon>Lysobacterales</taxon>
        <taxon>Rhodanobacteraceae</taxon>
        <taxon>Oleiagrimonas</taxon>
    </lineage>
</organism>
<dbReference type="EMBL" id="JAAZQD010000001">
    <property type="protein sequence ID" value="NKZ37702.1"/>
    <property type="molecule type" value="Genomic_DNA"/>
</dbReference>
<reference evidence="1 2" key="1">
    <citation type="journal article" date="2017" name="Int. J. Syst. Evol. Microbiol.">
        <title>Oleiagrimonas citrea sp. nov., a marine bacterium isolated from tidal flat sediment and emended description of the genus Oleiagrimonas Fang et al. 2015 and Oleiagrimonas soli.</title>
        <authorList>
            <person name="Yang S.H."/>
            <person name="Seo H.S."/>
            <person name="Seong C.N."/>
            <person name="Kwon K.K."/>
        </authorList>
    </citation>
    <scope>NUCLEOTIDE SEQUENCE [LARGE SCALE GENOMIC DNA]</scope>
    <source>
        <strain evidence="1 2">MEBiC09124</strain>
    </source>
</reference>
<dbReference type="Proteomes" id="UP000541636">
    <property type="component" value="Unassembled WGS sequence"/>
</dbReference>
<gene>
    <name evidence="1" type="ORF">HF690_01880</name>
</gene>
<protein>
    <submittedName>
        <fullName evidence="1">Uncharacterized protein</fullName>
    </submittedName>
</protein>
<accession>A0A846ZIQ6</accession>
<comment type="caution">
    <text evidence="1">The sequence shown here is derived from an EMBL/GenBank/DDBJ whole genome shotgun (WGS) entry which is preliminary data.</text>
</comment>
<dbReference type="RefSeq" id="WP_205300779.1">
    <property type="nucleotide sequence ID" value="NZ_JAAZQD010000001.1"/>
</dbReference>
<evidence type="ECO:0000313" key="2">
    <source>
        <dbReference type="Proteomes" id="UP000541636"/>
    </source>
</evidence>
<name>A0A846ZIQ6_9GAMM</name>
<evidence type="ECO:0000313" key="1">
    <source>
        <dbReference type="EMBL" id="NKZ37702.1"/>
    </source>
</evidence>
<dbReference type="AlphaFoldDB" id="A0A846ZIQ6"/>
<sequence>MAQAADSHLVKPDLRLDPVFIDASYEMGPCSQIRSTGLLDHLLGTDKGPNDNAKKMPAYILCRQLPKALYLVLRQRGFRVALTEFTTKPLKQKEYTKAIVAFEKKISNSGRYGDYYMLSYKGTAFQRNLHVISIFSLRGPVDPKTGKRDLLGSFELDRDQIYYAKGSRPDNGAMVYGMRSPVAVAEIVANSLEKRCHKRGFLGQFNTCFDRLHLRAP</sequence>
<proteinExistence type="predicted"/>